<accession>A0A084QM74</accession>
<dbReference type="PANTHER" id="PTHR37017:SF13">
    <property type="entry name" value="AB HYDROLASE-1 DOMAIN-CONTAINING PROTEIN"/>
    <property type="match status" value="1"/>
</dbReference>
<feature type="domain" description="AB hydrolase-1" evidence="1">
    <location>
        <begin position="6"/>
        <end position="261"/>
    </location>
</feature>
<evidence type="ECO:0000313" key="2">
    <source>
        <dbReference type="EMBL" id="KFA65059.1"/>
    </source>
</evidence>
<dbReference type="InterPro" id="IPR000073">
    <property type="entry name" value="AB_hydrolase_1"/>
</dbReference>
<evidence type="ECO:0000259" key="1">
    <source>
        <dbReference type="Pfam" id="PF12697"/>
    </source>
</evidence>
<dbReference type="EMBL" id="KL660620">
    <property type="protein sequence ID" value="KFA65059.1"/>
    <property type="molecule type" value="Genomic_DNA"/>
</dbReference>
<gene>
    <name evidence="2" type="ORF">S40285_03093</name>
</gene>
<reference evidence="2 3" key="1">
    <citation type="journal article" date="2014" name="BMC Genomics">
        <title>Comparative genome sequencing reveals chemotype-specific gene clusters in the toxigenic black mold Stachybotrys.</title>
        <authorList>
            <person name="Semeiks J."/>
            <person name="Borek D."/>
            <person name="Otwinowski Z."/>
            <person name="Grishin N.V."/>
        </authorList>
    </citation>
    <scope>NUCLEOTIDE SEQUENCE [LARGE SCALE GENOMIC DNA]</scope>
    <source>
        <strain evidence="2 3">IBT 40285</strain>
    </source>
</reference>
<protein>
    <recommendedName>
        <fullName evidence="1">AB hydrolase-1 domain-containing protein</fullName>
    </recommendedName>
</protein>
<dbReference type="InterPro" id="IPR052897">
    <property type="entry name" value="Sec-Metab_Biosynth_Hydrolase"/>
</dbReference>
<dbReference type="OrthoDB" id="1263307at2759"/>
<organism evidence="2 3">
    <name type="scientific">Stachybotrys chlorohalonatus (strain IBT 40285)</name>
    <dbReference type="NCBI Taxonomy" id="1283841"/>
    <lineage>
        <taxon>Eukaryota</taxon>
        <taxon>Fungi</taxon>
        <taxon>Dikarya</taxon>
        <taxon>Ascomycota</taxon>
        <taxon>Pezizomycotina</taxon>
        <taxon>Sordariomycetes</taxon>
        <taxon>Hypocreomycetidae</taxon>
        <taxon>Hypocreales</taxon>
        <taxon>Stachybotryaceae</taxon>
        <taxon>Stachybotrys</taxon>
    </lineage>
</organism>
<evidence type="ECO:0000313" key="3">
    <source>
        <dbReference type="Proteomes" id="UP000028524"/>
    </source>
</evidence>
<dbReference type="PANTHER" id="PTHR37017">
    <property type="entry name" value="AB HYDROLASE-1 DOMAIN-CONTAINING PROTEIN-RELATED"/>
    <property type="match status" value="1"/>
</dbReference>
<proteinExistence type="predicted"/>
<dbReference type="Gene3D" id="3.40.50.1820">
    <property type="entry name" value="alpha/beta hydrolase"/>
    <property type="match status" value="1"/>
</dbReference>
<keyword evidence="3" id="KW-1185">Reference proteome</keyword>
<dbReference type="Proteomes" id="UP000028524">
    <property type="component" value="Unassembled WGS sequence"/>
</dbReference>
<dbReference type="InterPro" id="IPR029058">
    <property type="entry name" value="AB_hydrolase_fold"/>
</dbReference>
<dbReference type="AlphaFoldDB" id="A0A084QM74"/>
<sequence length="267" mass="28757">MATVAIIPGSFAPASHYDLFADTLSQHGIDSQIIDIPSVGKRDGLPPQTMSDDVAEIVRVVEPLLDAGKQVVLMTHSYGGIPGTQSLKQLSRKAREAEGKVGGVDKIVYVTSVVLQVGVANLDLFGDNLPDSITINVRTPTSHKPPPNLTPPSLSQDDYMYLAAEANAPLTFSDLPAEQGLALAKQMSWHSTPSFKEKLTYAGYNDVEVHYVVCKGDMIVPLEYQYAMIELVKASSGREVGVHELDCGHAPTTSQPNNVAKIFKDVV</sequence>
<name>A0A084QM74_STAC4</name>
<dbReference type="SUPFAM" id="SSF53474">
    <property type="entry name" value="alpha/beta-Hydrolases"/>
    <property type="match status" value="1"/>
</dbReference>
<dbReference type="OMA" id="NDVEVHY"/>
<dbReference type="STRING" id="1283841.A0A084QM74"/>
<dbReference type="Pfam" id="PF12697">
    <property type="entry name" value="Abhydrolase_6"/>
    <property type="match status" value="1"/>
</dbReference>
<dbReference type="HOGENOM" id="CLU_046066_1_0_1"/>
<dbReference type="InParanoid" id="A0A084QM74"/>